<dbReference type="PROSITE" id="PS00028">
    <property type="entry name" value="ZINC_FINGER_C2H2_1"/>
    <property type="match status" value="2"/>
</dbReference>
<keyword evidence="7" id="KW-0805">Transcription regulation</keyword>
<evidence type="ECO:0000256" key="6">
    <source>
        <dbReference type="ARBA" id="ARBA00022833"/>
    </source>
</evidence>
<name>A0A8D2IGK9_VARKO</name>
<evidence type="ECO:0000256" key="10">
    <source>
        <dbReference type="ARBA" id="ARBA00023242"/>
    </source>
</evidence>
<keyword evidence="10" id="KW-0539">Nucleus</keyword>
<dbReference type="Proteomes" id="UP000694545">
    <property type="component" value="Unplaced"/>
</dbReference>
<feature type="region of interest" description="Disordered" evidence="12">
    <location>
        <begin position="1"/>
        <end position="23"/>
    </location>
</feature>
<protein>
    <recommendedName>
        <fullName evidence="13">C2H2-type domain-containing protein</fullName>
    </recommendedName>
</protein>
<reference evidence="14" key="2">
    <citation type="submission" date="2025-09" db="UniProtKB">
        <authorList>
            <consortium name="Ensembl"/>
        </authorList>
    </citation>
    <scope>IDENTIFICATION</scope>
</reference>
<dbReference type="Pfam" id="PF00096">
    <property type="entry name" value="zf-C2H2"/>
    <property type="match status" value="2"/>
</dbReference>
<dbReference type="GO" id="GO:0000978">
    <property type="term" value="F:RNA polymerase II cis-regulatory region sequence-specific DNA binding"/>
    <property type="evidence" value="ECO:0007669"/>
    <property type="project" value="TreeGrafter"/>
</dbReference>
<accession>A0A8D2IGK9</accession>
<dbReference type="Gene3D" id="3.30.160.60">
    <property type="entry name" value="Classic Zinc Finger"/>
    <property type="match status" value="2"/>
</dbReference>
<comment type="similarity">
    <text evidence="2">Belongs to the krueppel C2H2-type zinc-finger protein family.</text>
</comment>
<dbReference type="PANTHER" id="PTHR23226:SF416">
    <property type="entry name" value="FI01424P"/>
    <property type="match status" value="1"/>
</dbReference>
<dbReference type="InterPro" id="IPR013087">
    <property type="entry name" value="Znf_C2H2_type"/>
</dbReference>
<reference evidence="14" key="1">
    <citation type="submission" date="2025-08" db="UniProtKB">
        <authorList>
            <consortium name="Ensembl"/>
        </authorList>
    </citation>
    <scope>IDENTIFICATION</scope>
</reference>
<keyword evidence="8" id="KW-0238">DNA-binding</keyword>
<evidence type="ECO:0000256" key="12">
    <source>
        <dbReference type="SAM" id="MobiDB-lite"/>
    </source>
</evidence>
<keyword evidence="6" id="KW-0862">Zinc</keyword>
<dbReference type="OMA" id="HWQTHID"/>
<keyword evidence="4" id="KW-0677">Repeat</keyword>
<evidence type="ECO:0000256" key="7">
    <source>
        <dbReference type="ARBA" id="ARBA00023015"/>
    </source>
</evidence>
<dbReference type="PANTHER" id="PTHR23226">
    <property type="entry name" value="ZINC FINGER AND SCAN DOMAIN-CONTAINING"/>
    <property type="match status" value="1"/>
</dbReference>
<keyword evidence="3" id="KW-0479">Metal-binding</keyword>
<dbReference type="FunFam" id="3.30.160.60:FF:000647">
    <property type="entry name" value="myeloid zinc finger 1 isoform X1"/>
    <property type="match status" value="1"/>
</dbReference>
<sequence>MGLPRTWRPTQGQSGAGESPAGAAVMDNHSALVRHCLIHTGELPYACTECGRRFRQSSALVRHLRAHRGERPYVCGECGKAFGVRSALVRHQRALHSNIHTR</sequence>
<evidence type="ECO:0000313" key="14">
    <source>
        <dbReference type="Ensembl" id="ENSVKKP00000000116.1"/>
    </source>
</evidence>
<feature type="domain" description="C2H2-type" evidence="13">
    <location>
        <begin position="73"/>
        <end position="101"/>
    </location>
</feature>
<keyword evidence="9" id="KW-0804">Transcription</keyword>
<evidence type="ECO:0000259" key="13">
    <source>
        <dbReference type="PROSITE" id="PS50157"/>
    </source>
</evidence>
<organism evidence="14 15">
    <name type="scientific">Varanus komodoensis</name>
    <name type="common">Komodo dragon</name>
    <dbReference type="NCBI Taxonomy" id="61221"/>
    <lineage>
        <taxon>Eukaryota</taxon>
        <taxon>Metazoa</taxon>
        <taxon>Chordata</taxon>
        <taxon>Craniata</taxon>
        <taxon>Vertebrata</taxon>
        <taxon>Euteleostomi</taxon>
        <taxon>Lepidosauria</taxon>
        <taxon>Squamata</taxon>
        <taxon>Bifurcata</taxon>
        <taxon>Unidentata</taxon>
        <taxon>Episquamata</taxon>
        <taxon>Toxicofera</taxon>
        <taxon>Anguimorpha</taxon>
        <taxon>Paleoanguimorpha</taxon>
        <taxon>Varanoidea</taxon>
        <taxon>Varanidae</taxon>
        <taxon>Varanus</taxon>
    </lineage>
</organism>
<dbReference type="InterPro" id="IPR036236">
    <property type="entry name" value="Znf_C2H2_sf"/>
</dbReference>
<dbReference type="Ensembl" id="ENSVKKT00000000119.1">
    <property type="protein sequence ID" value="ENSVKKP00000000116.1"/>
    <property type="gene ID" value="ENSVKKG00000000097.1"/>
</dbReference>
<evidence type="ECO:0000256" key="1">
    <source>
        <dbReference type="ARBA" id="ARBA00004123"/>
    </source>
</evidence>
<feature type="domain" description="C2H2-type" evidence="13">
    <location>
        <begin position="45"/>
        <end position="72"/>
    </location>
</feature>
<proteinExistence type="inferred from homology"/>
<dbReference type="GO" id="GO:0008270">
    <property type="term" value="F:zinc ion binding"/>
    <property type="evidence" value="ECO:0007669"/>
    <property type="project" value="UniProtKB-KW"/>
</dbReference>
<evidence type="ECO:0000256" key="11">
    <source>
        <dbReference type="PROSITE-ProRule" id="PRU00042"/>
    </source>
</evidence>
<evidence type="ECO:0000256" key="4">
    <source>
        <dbReference type="ARBA" id="ARBA00022737"/>
    </source>
</evidence>
<evidence type="ECO:0000256" key="5">
    <source>
        <dbReference type="ARBA" id="ARBA00022771"/>
    </source>
</evidence>
<keyword evidence="15" id="KW-1185">Reference proteome</keyword>
<dbReference type="SUPFAM" id="SSF57667">
    <property type="entry name" value="beta-beta-alpha zinc fingers"/>
    <property type="match status" value="1"/>
</dbReference>
<dbReference type="GO" id="GO:0005634">
    <property type="term" value="C:nucleus"/>
    <property type="evidence" value="ECO:0007669"/>
    <property type="project" value="UniProtKB-SubCell"/>
</dbReference>
<keyword evidence="5 11" id="KW-0863">Zinc-finger</keyword>
<dbReference type="SMART" id="SM00355">
    <property type="entry name" value="ZnF_C2H2"/>
    <property type="match status" value="2"/>
</dbReference>
<evidence type="ECO:0000256" key="8">
    <source>
        <dbReference type="ARBA" id="ARBA00023125"/>
    </source>
</evidence>
<dbReference type="AlphaFoldDB" id="A0A8D2IGK9"/>
<evidence type="ECO:0000256" key="9">
    <source>
        <dbReference type="ARBA" id="ARBA00023163"/>
    </source>
</evidence>
<dbReference type="GO" id="GO:0000981">
    <property type="term" value="F:DNA-binding transcription factor activity, RNA polymerase II-specific"/>
    <property type="evidence" value="ECO:0007669"/>
    <property type="project" value="TreeGrafter"/>
</dbReference>
<evidence type="ECO:0000256" key="2">
    <source>
        <dbReference type="ARBA" id="ARBA00006991"/>
    </source>
</evidence>
<evidence type="ECO:0000256" key="3">
    <source>
        <dbReference type="ARBA" id="ARBA00022723"/>
    </source>
</evidence>
<dbReference type="PROSITE" id="PS50157">
    <property type="entry name" value="ZINC_FINGER_C2H2_2"/>
    <property type="match status" value="2"/>
</dbReference>
<dbReference type="FunFam" id="3.30.160.60:FF:000212">
    <property type="entry name" value="zinc finger protein 382 isoform X2"/>
    <property type="match status" value="1"/>
</dbReference>
<evidence type="ECO:0000313" key="15">
    <source>
        <dbReference type="Proteomes" id="UP000694545"/>
    </source>
</evidence>
<comment type="subcellular location">
    <subcellularLocation>
        <location evidence="1">Nucleus</location>
    </subcellularLocation>
</comment>